<dbReference type="SMART" id="SM00530">
    <property type="entry name" value="HTH_XRE"/>
    <property type="match status" value="1"/>
</dbReference>
<dbReference type="InterPro" id="IPR001387">
    <property type="entry name" value="Cro/C1-type_HTH"/>
</dbReference>
<organism evidence="2 3">
    <name type="scientific">Rhodococcus hoagii</name>
    <name type="common">Corynebacterium equii</name>
    <dbReference type="NCBI Taxonomy" id="43767"/>
    <lineage>
        <taxon>Bacteria</taxon>
        <taxon>Bacillati</taxon>
        <taxon>Actinomycetota</taxon>
        <taxon>Actinomycetes</taxon>
        <taxon>Mycobacteriales</taxon>
        <taxon>Nocardiaceae</taxon>
        <taxon>Prescottella</taxon>
    </lineage>
</organism>
<dbReference type="Pfam" id="PF13560">
    <property type="entry name" value="HTH_31"/>
    <property type="match status" value="1"/>
</dbReference>
<evidence type="ECO:0000259" key="1">
    <source>
        <dbReference type="PROSITE" id="PS50943"/>
    </source>
</evidence>
<proteinExistence type="predicted"/>
<dbReference type="CDD" id="cd00093">
    <property type="entry name" value="HTH_XRE"/>
    <property type="match status" value="1"/>
</dbReference>
<dbReference type="Gene3D" id="1.10.260.40">
    <property type="entry name" value="lambda repressor-like DNA-binding domains"/>
    <property type="match status" value="1"/>
</dbReference>
<accession>A0AAP2ANC3</accession>
<feature type="domain" description="HTH cro/C1-type" evidence="1">
    <location>
        <begin position="14"/>
        <end position="77"/>
    </location>
</feature>
<comment type="caution">
    <text evidence="2">The sequence shown here is derived from an EMBL/GenBank/DDBJ whole genome shotgun (WGS) entry which is preliminary data.</text>
</comment>
<dbReference type="GO" id="GO:0003677">
    <property type="term" value="F:DNA binding"/>
    <property type="evidence" value="ECO:0007669"/>
    <property type="project" value="InterPro"/>
</dbReference>
<name>A0AAP2ANC3_RHOHA</name>
<reference evidence="2" key="1">
    <citation type="submission" date="2019-11" db="EMBL/GenBank/DDBJ databases">
        <title>Spread of Macrolides and rifampicin resistant Rhodococcus equi in clinical isolates in the USA.</title>
        <authorList>
            <person name="Alvarez-Narvaez S."/>
            <person name="Huber L."/>
            <person name="Cohen N.D."/>
            <person name="Slovis N."/>
            <person name="Greiter M."/>
            <person name="Giguere S."/>
            <person name="Hart K."/>
        </authorList>
    </citation>
    <scope>NUCLEOTIDE SEQUENCE</scope>
    <source>
        <strain evidence="2">Lh_38</strain>
    </source>
</reference>
<dbReference type="RefSeq" id="WP_080668447.1">
    <property type="nucleotide sequence ID" value="NZ_AP025268.1"/>
</dbReference>
<dbReference type="PROSITE" id="PS50943">
    <property type="entry name" value="HTH_CROC1"/>
    <property type="match status" value="1"/>
</dbReference>
<protein>
    <submittedName>
        <fullName evidence="2">Helix-turn-helix domain-containing protein</fullName>
    </submittedName>
</protein>
<dbReference type="Proteomes" id="UP000738270">
    <property type="component" value="Unassembled WGS sequence"/>
</dbReference>
<dbReference type="InterPro" id="IPR010982">
    <property type="entry name" value="Lambda_DNA-bd_dom_sf"/>
</dbReference>
<sequence length="169" mass="19007">MGRESAENQFGRRVRHEREQRGWTQAELAARLADLGVTLHPSAIAKIELRDVDRPRVIRLDEAQALAQVFGLRVDQMFESPMSVPRLAASIMDWLVRQDAWTDEGVWIGQQVEAAIAALPEDERAAAMSLLRPDLIQRVVDENLTGSAAAELYNVIGQRMHWVPDDDQA</sequence>
<evidence type="ECO:0000313" key="3">
    <source>
        <dbReference type="Proteomes" id="UP000738270"/>
    </source>
</evidence>
<gene>
    <name evidence="2" type="ORF">GS453_12815</name>
</gene>
<evidence type="ECO:0000313" key="2">
    <source>
        <dbReference type="EMBL" id="MBM4627720.1"/>
    </source>
</evidence>
<dbReference type="EMBL" id="WUXD01000011">
    <property type="protein sequence ID" value="MBM4627720.1"/>
    <property type="molecule type" value="Genomic_DNA"/>
</dbReference>
<dbReference type="SUPFAM" id="SSF47413">
    <property type="entry name" value="lambda repressor-like DNA-binding domains"/>
    <property type="match status" value="1"/>
</dbReference>
<dbReference type="AlphaFoldDB" id="A0AAP2ANC3"/>